<feature type="compositionally biased region" description="Basic and acidic residues" evidence="6">
    <location>
        <begin position="174"/>
        <end position="183"/>
    </location>
</feature>
<feature type="compositionally biased region" description="Basic and acidic residues" evidence="6">
    <location>
        <begin position="144"/>
        <end position="166"/>
    </location>
</feature>
<dbReference type="PROSITE" id="PS50076">
    <property type="entry name" value="DNAJ_2"/>
    <property type="match status" value="1"/>
</dbReference>
<dbReference type="GO" id="GO:0005681">
    <property type="term" value="C:spliceosomal complex"/>
    <property type="evidence" value="ECO:0007669"/>
    <property type="project" value="TreeGrafter"/>
</dbReference>
<evidence type="ECO:0000256" key="2">
    <source>
        <dbReference type="ARBA" id="ARBA00004496"/>
    </source>
</evidence>
<evidence type="ECO:0000313" key="9">
    <source>
        <dbReference type="Proteomes" id="UP000309340"/>
    </source>
</evidence>
<dbReference type="Gene3D" id="1.10.287.110">
    <property type="entry name" value="DnaJ domain"/>
    <property type="match status" value="1"/>
</dbReference>
<evidence type="ECO:0000256" key="6">
    <source>
        <dbReference type="SAM" id="MobiDB-lite"/>
    </source>
</evidence>
<feature type="compositionally biased region" description="Basic and acidic residues" evidence="6">
    <location>
        <begin position="360"/>
        <end position="376"/>
    </location>
</feature>
<dbReference type="PRINTS" id="PR00625">
    <property type="entry name" value="JDOMAIN"/>
</dbReference>
<feature type="region of interest" description="Disordered" evidence="6">
    <location>
        <begin position="144"/>
        <end position="183"/>
    </location>
</feature>
<dbReference type="SMART" id="SM00271">
    <property type="entry name" value="DnaJ"/>
    <property type="match status" value="1"/>
</dbReference>
<evidence type="ECO:0000256" key="3">
    <source>
        <dbReference type="ARBA" id="ARBA00022490"/>
    </source>
</evidence>
<evidence type="ECO:0000313" key="8">
    <source>
        <dbReference type="EMBL" id="TKA78465.1"/>
    </source>
</evidence>
<dbReference type="InterPro" id="IPR018253">
    <property type="entry name" value="DnaJ_domain_CS"/>
</dbReference>
<feature type="region of interest" description="Disordered" evidence="6">
    <location>
        <begin position="108"/>
        <end position="130"/>
    </location>
</feature>
<reference evidence="8 9" key="1">
    <citation type="submission" date="2017-03" db="EMBL/GenBank/DDBJ databases">
        <title>Genomes of endolithic fungi from Antarctica.</title>
        <authorList>
            <person name="Coleine C."/>
            <person name="Masonjones S."/>
            <person name="Stajich J.E."/>
        </authorList>
    </citation>
    <scope>NUCLEOTIDE SEQUENCE [LARGE SCALE GENOMIC DNA]</scope>
    <source>
        <strain evidence="8 9">CCFEE 5184</strain>
    </source>
</reference>
<proteinExistence type="predicted"/>
<feature type="domain" description="J" evidence="7">
    <location>
        <begin position="16"/>
        <end position="82"/>
    </location>
</feature>
<dbReference type="OrthoDB" id="376357at2759"/>
<dbReference type="InterPro" id="IPR052094">
    <property type="entry name" value="Pre-mRNA-splicing_ERAD"/>
</dbReference>
<evidence type="ECO:0000256" key="5">
    <source>
        <dbReference type="ARBA" id="ARBA00023242"/>
    </source>
</evidence>
<sequence length="382" mass="42499">MPADDLKLHAVNPTTDFYALLSLAPTASDAEIRRAYRKTALKYHPDKVGANDVAAREKFELLQVANDVLSDAALRELYDNARRAEEAKREREGAYEGRRKWMREDLERREGAAGGKRKREEEQEEEGFEREVRRLAEDGRRRRMEREEMMRREAKDEEAEERHEDVVPVGEGGGDVRESAGPTDLDRSVTLRYPASAASQLDRDALLSMWERFGPIQDCVLREKKMKKDGEKHRQPYITAILVYKSIVGAHAAVSDIRKLQEIDAETWGVFEAAGWASGKEPDYLPKPATPVPQARVEGTGMNGGTTAASTPLRNGDAGKNGAGLKKAPSFASFKGTPAGATPKGANSPSLDEITMIRLKNAERRRLEEKIRREEAAGAAEG</sequence>
<dbReference type="SUPFAM" id="SSF46565">
    <property type="entry name" value="Chaperone J-domain"/>
    <property type="match status" value="1"/>
</dbReference>
<dbReference type="Pfam" id="PF00226">
    <property type="entry name" value="DnaJ"/>
    <property type="match status" value="1"/>
</dbReference>
<keyword evidence="9" id="KW-1185">Reference proteome</keyword>
<evidence type="ECO:0000256" key="1">
    <source>
        <dbReference type="ARBA" id="ARBA00004123"/>
    </source>
</evidence>
<protein>
    <recommendedName>
        <fullName evidence="7">J domain-containing protein</fullName>
    </recommendedName>
</protein>
<organism evidence="8 9">
    <name type="scientific">Friedmanniomyces simplex</name>
    <dbReference type="NCBI Taxonomy" id="329884"/>
    <lineage>
        <taxon>Eukaryota</taxon>
        <taxon>Fungi</taxon>
        <taxon>Dikarya</taxon>
        <taxon>Ascomycota</taxon>
        <taxon>Pezizomycotina</taxon>
        <taxon>Dothideomycetes</taxon>
        <taxon>Dothideomycetidae</taxon>
        <taxon>Mycosphaerellales</taxon>
        <taxon>Teratosphaeriaceae</taxon>
        <taxon>Friedmanniomyces</taxon>
    </lineage>
</organism>
<dbReference type="InterPro" id="IPR001623">
    <property type="entry name" value="DnaJ_domain"/>
</dbReference>
<gene>
    <name evidence="8" type="ORF">B0A55_04971</name>
</gene>
<comment type="subcellular location">
    <subcellularLocation>
        <location evidence="2">Cytoplasm</location>
    </subcellularLocation>
    <subcellularLocation>
        <location evidence="1">Nucleus</location>
    </subcellularLocation>
</comment>
<dbReference type="PROSITE" id="PS00636">
    <property type="entry name" value="DNAJ_1"/>
    <property type="match status" value="1"/>
</dbReference>
<name>A0A4U0XTW9_9PEZI</name>
<dbReference type="AlphaFoldDB" id="A0A4U0XTW9"/>
<keyword evidence="5" id="KW-0539">Nucleus</keyword>
<feature type="region of interest" description="Disordered" evidence="6">
    <location>
        <begin position="282"/>
        <end position="382"/>
    </location>
</feature>
<comment type="caution">
    <text evidence="8">The sequence shown here is derived from an EMBL/GenBank/DDBJ whole genome shotgun (WGS) entry which is preliminary data.</text>
</comment>
<dbReference type="InterPro" id="IPR036869">
    <property type="entry name" value="J_dom_sf"/>
</dbReference>
<dbReference type="STRING" id="329884.A0A4U0XTW9"/>
<dbReference type="EMBL" id="NAJQ01000112">
    <property type="protein sequence ID" value="TKA78465.1"/>
    <property type="molecule type" value="Genomic_DNA"/>
</dbReference>
<keyword evidence="3" id="KW-0963">Cytoplasm</keyword>
<keyword evidence="4" id="KW-0143">Chaperone</keyword>
<dbReference type="GO" id="GO:0000390">
    <property type="term" value="P:spliceosomal complex disassembly"/>
    <property type="evidence" value="ECO:0007669"/>
    <property type="project" value="TreeGrafter"/>
</dbReference>
<evidence type="ECO:0000259" key="7">
    <source>
        <dbReference type="PROSITE" id="PS50076"/>
    </source>
</evidence>
<dbReference type="Proteomes" id="UP000309340">
    <property type="component" value="Unassembled WGS sequence"/>
</dbReference>
<dbReference type="PANTHER" id="PTHR44313">
    <property type="entry name" value="DNAJ HOMOLOG SUBFAMILY C MEMBER 17"/>
    <property type="match status" value="1"/>
</dbReference>
<evidence type="ECO:0000256" key="4">
    <source>
        <dbReference type="ARBA" id="ARBA00023186"/>
    </source>
</evidence>
<accession>A0A4U0XTW9</accession>
<dbReference type="PANTHER" id="PTHR44313:SF1">
    <property type="entry name" value="DNAJ HOMOLOG SUBFAMILY C MEMBER 17"/>
    <property type="match status" value="1"/>
</dbReference>
<dbReference type="CDD" id="cd06257">
    <property type="entry name" value="DnaJ"/>
    <property type="match status" value="1"/>
</dbReference>
<dbReference type="GO" id="GO:0005737">
    <property type="term" value="C:cytoplasm"/>
    <property type="evidence" value="ECO:0007669"/>
    <property type="project" value="UniProtKB-SubCell"/>
</dbReference>